<gene>
    <name evidence="1" type="ORF">GDO78_000198</name>
</gene>
<comment type="caution">
    <text evidence="1">The sequence shown here is derived from an EMBL/GenBank/DDBJ whole genome shotgun (WGS) entry which is preliminary data.</text>
</comment>
<dbReference type="AlphaFoldDB" id="A0A8J6KH86"/>
<name>A0A8J6KH86_ELECQ</name>
<evidence type="ECO:0000313" key="2">
    <source>
        <dbReference type="Proteomes" id="UP000770717"/>
    </source>
</evidence>
<dbReference type="EMBL" id="WNTK01000001">
    <property type="protein sequence ID" value="KAG9491555.1"/>
    <property type="molecule type" value="Genomic_DNA"/>
</dbReference>
<dbReference type="Proteomes" id="UP000770717">
    <property type="component" value="Unassembled WGS sequence"/>
</dbReference>
<proteinExistence type="predicted"/>
<evidence type="ECO:0000313" key="1">
    <source>
        <dbReference type="EMBL" id="KAG9491555.1"/>
    </source>
</evidence>
<accession>A0A8J6KH86</accession>
<sequence>MAPALQVHQLKLWGTKLMVILPLSPLEDKLWPLLSWPLADAWWCRPKIFSYEAFFLYVRCIASKCSTK</sequence>
<organism evidence="1 2">
    <name type="scientific">Eleutherodactylus coqui</name>
    <name type="common">Puerto Rican coqui</name>
    <dbReference type="NCBI Taxonomy" id="57060"/>
    <lineage>
        <taxon>Eukaryota</taxon>
        <taxon>Metazoa</taxon>
        <taxon>Chordata</taxon>
        <taxon>Craniata</taxon>
        <taxon>Vertebrata</taxon>
        <taxon>Euteleostomi</taxon>
        <taxon>Amphibia</taxon>
        <taxon>Batrachia</taxon>
        <taxon>Anura</taxon>
        <taxon>Neobatrachia</taxon>
        <taxon>Hyloidea</taxon>
        <taxon>Eleutherodactylidae</taxon>
        <taxon>Eleutherodactylinae</taxon>
        <taxon>Eleutherodactylus</taxon>
        <taxon>Eleutherodactylus</taxon>
    </lineage>
</organism>
<protein>
    <submittedName>
        <fullName evidence="1">Uncharacterized protein</fullName>
    </submittedName>
</protein>
<reference evidence="1" key="1">
    <citation type="thesis" date="2020" institute="ProQuest LLC" country="789 East Eisenhower Parkway, Ann Arbor, MI, USA">
        <title>Comparative Genomics and Chromosome Evolution.</title>
        <authorList>
            <person name="Mudd A.B."/>
        </authorList>
    </citation>
    <scope>NUCLEOTIDE SEQUENCE</scope>
    <source>
        <strain evidence="1">HN-11 Male</strain>
        <tissue evidence="1">Kidney and liver</tissue>
    </source>
</reference>
<keyword evidence="2" id="KW-1185">Reference proteome</keyword>